<feature type="compositionally biased region" description="Basic residues" evidence="1">
    <location>
        <begin position="575"/>
        <end position="584"/>
    </location>
</feature>
<organism evidence="2 3">
    <name type="scientific">Kitasatospora acidiphila</name>
    <dbReference type="NCBI Taxonomy" id="2567942"/>
    <lineage>
        <taxon>Bacteria</taxon>
        <taxon>Bacillati</taxon>
        <taxon>Actinomycetota</taxon>
        <taxon>Actinomycetes</taxon>
        <taxon>Kitasatosporales</taxon>
        <taxon>Streptomycetaceae</taxon>
        <taxon>Kitasatospora</taxon>
    </lineage>
</organism>
<evidence type="ECO:0000313" key="3">
    <source>
        <dbReference type="Proteomes" id="UP000319103"/>
    </source>
</evidence>
<dbReference type="InterPro" id="IPR025447">
    <property type="entry name" value="DUF4192"/>
</dbReference>
<dbReference type="AlphaFoldDB" id="A0A540W2M9"/>
<feature type="compositionally biased region" description="Basic and acidic residues" evidence="1">
    <location>
        <begin position="423"/>
        <end position="435"/>
    </location>
</feature>
<feature type="compositionally biased region" description="Basic residues" evidence="1">
    <location>
        <begin position="555"/>
        <end position="565"/>
    </location>
</feature>
<sequence>MGFRHLGSAWSHSALMTHDDSITPASRLAGFQLLQMRGPADMAAMLPYLLGFYPDDSLVAVGLHGPQLQQGGAIRLDIPQDPQLWSAVATDFARLLVELSEQRDRRPEAVLLYLCRDPEPDNPAVVTSLRPLADHLLRAFRELDIPVKESLCISGGRWWSFLCADPACCPPSGTPVYSSQEPRAVVAAATYAGLAPRGSRRAIAAALAPIGLPEAEAQRAALARQTALACERLTVEPFGAARTVAATAELLERAMAECRSGSPRLDPERSARLIVGLLDKATRDRAAEYAEPEELAVAQRLWRYLARRCVAPYAEYAKVPLTLLAWTSWLARDTATARVALGMALALDPDYTLAILLYESLNTGLAPEGLLGIVRGERARRAGEARVDEPLSDDASDPPPGSLVDSAGGLPGGRRAGGAEGSPDLRDAQPVDREVSAAGGEQGHESAPGAGGAATPDMAPAPESSGQSSDGSRQSGARGAAAAAGRSLLRPVAGAVPGEAGAGKGDRRKPLMPPGVLPDQRRGGDLPPPSAAASQSGDGPPLAARQVGPSCAAGHLRRLMRRTARRAPGCSGGGRRWRKVYGHD</sequence>
<feature type="compositionally biased region" description="Low complexity" evidence="1">
    <location>
        <begin position="464"/>
        <end position="499"/>
    </location>
</feature>
<accession>A0A540W2M9</accession>
<evidence type="ECO:0000256" key="1">
    <source>
        <dbReference type="SAM" id="MobiDB-lite"/>
    </source>
</evidence>
<feature type="compositionally biased region" description="Gly residues" evidence="1">
    <location>
        <begin position="409"/>
        <end position="420"/>
    </location>
</feature>
<gene>
    <name evidence="2" type="ORF">E6W39_14560</name>
</gene>
<feature type="region of interest" description="Disordered" evidence="1">
    <location>
        <begin position="384"/>
        <end position="584"/>
    </location>
</feature>
<dbReference type="OrthoDB" id="3264463at2"/>
<comment type="caution">
    <text evidence="2">The sequence shown here is derived from an EMBL/GenBank/DDBJ whole genome shotgun (WGS) entry which is preliminary data.</text>
</comment>
<keyword evidence="3" id="KW-1185">Reference proteome</keyword>
<dbReference type="Proteomes" id="UP000319103">
    <property type="component" value="Unassembled WGS sequence"/>
</dbReference>
<proteinExistence type="predicted"/>
<dbReference type="EMBL" id="VIGB01000003">
    <property type="protein sequence ID" value="TQF03242.1"/>
    <property type="molecule type" value="Genomic_DNA"/>
</dbReference>
<name>A0A540W2M9_9ACTN</name>
<reference evidence="2 3" key="1">
    <citation type="submission" date="2019-06" db="EMBL/GenBank/DDBJ databases">
        <title>Description of Kitasatospora acidophila sp. nov. isolated from pine grove soil, and reclassification of Streptomyces novaecaesareae to Kitasatospora novaeceasareae comb. nov.</title>
        <authorList>
            <person name="Kim M.J."/>
        </authorList>
    </citation>
    <scope>NUCLEOTIDE SEQUENCE [LARGE SCALE GENOMIC DNA]</scope>
    <source>
        <strain evidence="2 3">MMS16-CNU292</strain>
    </source>
</reference>
<dbReference type="Pfam" id="PF13830">
    <property type="entry name" value="DUF4192"/>
    <property type="match status" value="1"/>
</dbReference>
<evidence type="ECO:0000313" key="2">
    <source>
        <dbReference type="EMBL" id="TQF03242.1"/>
    </source>
</evidence>
<protein>
    <submittedName>
        <fullName evidence="2">DUF4192 domain-containing protein</fullName>
    </submittedName>
</protein>